<comment type="caution">
    <text evidence="2">The sequence shown here is derived from an EMBL/GenBank/DDBJ whole genome shotgun (WGS) entry which is preliminary data.</text>
</comment>
<feature type="compositionally biased region" description="Low complexity" evidence="1">
    <location>
        <begin position="236"/>
        <end position="260"/>
    </location>
</feature>
<dbReference type="EMBL" id="BKCJ010000111">
    <property type="protein sequence ID" value="GEU29906.1"/>
    <property type="molecule type" value="Genomic_DNA"/>
</dbReference>
<reference evidence="2" key="1">
    <citation type="journal article" date="2019" name="Sci. Rep.">
        <title>Draft genome of Tanacetum cinerariifolium, the natural source of mosquito coil.</title>
        <authorList>
            <person name="Yamashiro T."/>
            <person name="Shiraishi A."/>
            <person name="Satake H."/>
            <person name="Nakayama K."/>
        </authorList>
    </citation>
    <scope>NUCLEOTIDE SEQUENCE</scope>
</reference>
<name>A0A699GRP1_TANCI</name>
<organism evidence="2">
    <name type="scientific">Tanacetum cinerariifolium</name>
    <name type="common">Dalmatian daisy</name>
    <name type="synonym">Chrysanthemum cinerariifolium</name>
    <dbReference type="NCBI Taxonomy" id="118510"/>
    <lineage>
        <taxon>Eukaryota</taxon>
        <taxon>Viridiplantae</taxon>
        <taxon>Streptophyta</taxon>
        <taxon>Embryophyta</taxon>
        <taxon>Tracheophyta</taxon>
        <taxon>Spermatophyta</taxon>
        <taxon>Magnoliopsida</taxon>
        <taxon>eudicotyledons</taxon>
        <taxon>Gunneridae</taxon>
        <taxon>Pentapetalae</taxon>
        <taxon>asterids</taxon>
        <taxon>campanulids</taxon>
        <taxon>Asterales</taxon>
        <taxon>Asteraceae</taxon>
        <taxon>Asteroideae</taxon>
        <taxon>Anthemideae</taxon>
        <taxon>Anthemidinae</taxon>
        <taxon>Tanacetum</taxon>
    </lineage>
</organism>
<evidence type="ECO:0000313" key="2">
    <source>
        <dbReference type="EMBL" id="GEU29906.1"/>
    </source>
</evidence>
<feature type="region of interest" description="Disordered" evidence="1">
    <location>
        <begin position="225"/>
        <end position="260"/>
    </location>
</feature>
<protein>
    <submittedName>
        <fullName evidence="2">Uncharacterized protein</fullName>
    </submittedName>
</protein>
<evidence type="ECO:0000256" key="1">
    <source>
        <dbReference type="SAM" id="MobiDB-lite"/>
    </source>
</evidence>
<accession>A0A699GRP1</accession>
<feature type="region of interest" description="Disordered" evidence="1">
    <location>
        <begin position="163"/>
        <end position="205"/>
    </location>
</feature>
<sequence>MELSLSLSSFKMSRSLFILRNFPRFFIFLVMRHVCSLEWAITSLSNGIDSNPDIYPPSLEYSLLIRDALFNHRPPAKTHKVKGVDVTIEPFQMVISELKTNLKNRRSSSVKMPYASQGTRTTPMLVFATCFTIVPLESTSILPTTSSIKWRVFRIMPGGKRPRLLTPTLTPFGSSESTSSSSHQGEENDPPVPFAATPIPSRTKEPALPVLQRAITSFSRLPLFTTTSPQMPPPHHFTTSSTTTIPPLRSSPSPSPPSTFIRLDQSLRIKGPLVPPPQEHTCPHSQ</sequence>
<dbReference type="AlphaFoldDB" id="A0A699GRP1"/>
<proteinExistence type="predicted"/>
<gene>
    <name evidence="2" type="ORF">Tci_001884</name>
</gene>